<reference evidence="4" key="1">
    <citation type="journal article" date="2019" name="Int. J. Syst. Evol. Microbiol.">
        <title>The Global Catalogue of Microorganisms (GCM) 10K type strain sequencing project: providing services to taxonomists for standard genome sequencing and annotation.</title>
        <authorList>
            <consortium name="The Broad Institute Genomics Platform"/>
            <consortium name="The Broad Institute Genome Sequencing Center for Infectious Disease"/>
            <person name="Wu L."/>
            <person name="Ma J."/>
        </authorList>
    </citation>
    <scope>NUCLEOTIDE SEQUENCE [LARGE SCALE GENOMIC DNA]</scope>
    <source>
        <strain evidence="4">CCUG 57401</strain>
    </source>
</reference>
<evidence type="ECO:0000256" key="1">
    <source>
        <dbReference type="ARBA" id="ARBA00006987"/>
    </source>
</evidence>
<dbReference type="PANTHER" id="PTHR42928">
    <property type="entry name" value="TRICARBOXYLATE-BINDING PROTEIN"/>
    <property type="match status" value="1"/>
</dbReference>
<dbReference type="RefSeq" id="WP_376849736.1">
    <property type="nucleotide sequence ID" value="NZ_JBHSMF010000006.1"/>
</dbReference>
<dbReference type="SUPFAM" id="SSF53850">
    <property type="entry name" value="Periplasmic binding protein-like II"/>
    <property type="match status" value="1"/>
</dbReference>
<accession>A0ABW0NAV2</accession>
<comment type="caution">
    <text evidence="3">The sequence shown here is derived from an EMBL/GenBank/DDBJ whole genome shotgun (WGS) entry which is preliminary data.</text>
</comment>
<protein>
    <submittedName>
        <fullName evidence="3">Bug family tripartite tricarboxylate transporter substrate binding protein</fullName>
    </submittedName>
</protein>
<dbReference type="PIRSF" id="PIRSF017082">
    <property type="entry name" value="YflP"/>
    <property type="match status" value="1"/>
</dbReference>
<dbReference type="EMBL" id="JBHSMF010000006">
    <property type="protein sequence ID" value="MFC5497655.1"/>
    <property type="molecule type" value="Genomic_DNA"/>
</dbReference>
<keyword evidence="2" id="KW-0732">Signal</keyword>
<evidence type="ECO:0000313" key="4">
    <source>
        <dbReference type="Proteomes" id="UP001596037"/>
    </source>
</evidence>
<organism evidence="3 4">
    <name type="scientific">Caenimonas terrae</name>
    <dbReference type="NCBI Taxonomy" id="696074"/>
    <lineage>
        <taxon>Bacteria</taxon>
        <taxon>Pseudomonadati</taxon>
        <taxon>Pseudomonadota</taxon>
        <taxon>Betaproteobacteria</taxon>
        <taxon>Burkholderiales</taxon>
        <taxon>Comamonadaceae</taxon>
        <taxon>Caenimonas</taxon>
    </lineage>
</organism>
<gene>
    <name evidence="3" type="ORF">ACFPOE_08930</name>
</gene>
<dbReference type="InterPro" id="IPR005064">
    <property type="entry name" value="BUG"/>
</dbReference>
<keyword evidence="4" id="KW-1185">Reference proteome</keyword>
<feature type="chain" id="PRO_5047343164" evidence="2">
    <location>
        <begin position="25"/>
        <end position="323"/>
    </location>
</feature>
<dbReference type="Gene3D" id="3.40.190.10">
    <property type="entry name" value="Periplasmic binding protein-like II"/>
    <property type="match status" value="1"/>
</dbReference>
<proteinExistence type="inferred from homology"/>
<dbReference type="InterPro" id="IPR042100">
    <property type="entry name" value="Bug_dom1"/>
</dbReference>
<comment type="similarity">
    <text evidence="1">Belongs to the UPF0065 (bug) family.</text>
</comment>
<dbReference type="Gene3D" id="3.40.190.150">
    <property type="entry name" value="Bordetella uptake gene, domain 1"/>
    <property type="match status" value="1"/>
</dbReference>
<evidence type="ECO:0000256" key="2">
    <source>
        <dbReference type="SAM" id="SignalP"/>
    </source>
</evidence>
<dbReference type="Pfam" id="PF03401">
    <property type="entry name" value="TctC"/>
    <property type="match status" value="1"/>
</dbReference>
<evidence type="ECO:0000313" key="3">
    <source>
        <dbReference type="EMBL" id="MFC5497655.1"/>
    </source>
</evidence>
<dbReference type="Proteomes" id="UP001596037">
    <property type="component" value="Unassembled WGS sequence"/>
</dbReference>
<dbReference type="PANTHER" id="PTHR42928:SF5">
    <property type="entry name" value="BLR1237 PROTEIN"/>
    <property type="match status" value="1"/>
</dbReference>
<name>A0ABW0NAV2_9BURK</name>
<feature type="signal peptide" evidence="2">
    <location>
        <begin position="1"/>
        <end position="24"/>
    </location>
</feature>
<sequence length="323" mass="33492">MRFKLFSIAAGALAMLLAAGAAQADGYPSRSVRIVVPYATGGGSDILARQIGAGLQHLWGQSVLVENRAGASGNIGSAEVVRAPADGYTLLLQNSTMVTNLGLTGKLPYDAEKDLTPIMLLGVTPIALVAHPSLNAGSVRELVAVGKAKPDALSYGSCGIGTPQHFVMELVKQQAGVAATHAGYKGCAPAVTDVLGGQIPLAVVSANLVVPYARTGRLRVIGISTAHRYGLLPDAATFEEQGLKPFDFSIWYALMGPRNLPPAVVAKVVADVSAILAQPAVVANLSSAGVEPYKGTGEELARLIKADTRRYTELARSANIKAE</sequence>